<dbReference type="EMBL" id="ML143448">
    <property type="protein sequence ID" value="TBU26279.1"/>
    <property type="molecule type" value="Genomic_DNA"/>
</dbReference>
<dbReference type="AlphaFoldDB" id="A0A4Q9MG29"/>
<protein>
    <recommendedName>
        <fullName evidence="2">HNH nuclease domain-containing protein</fullName>
    </recommendedName>
</protein>
<evidence type="ECO:0000259" key="2">
    <source>
        <dbReference type="Pfam" id="PF13391"/>
    </source>
</evidence>
<feature type="domain" description="HNH nuclease" evidence="2">
    <location>
        <begin position="52"/>
        <end position="112"/>
    </location>
</feature>
<name>A0A4Q9MG29_9APHY</name>
<reference evidence="3" key="1">
    <citation type="submission" date="2019-01" db="EMBL/GenBank/DDBJ databases">
        <title>Draft genome sequences of three monokaryotic isolates of the white-rot basidiomycete fungus Dichomitus squalens.</title>
        <authorList>
            <consortium name="DOE Joint Genome Institute"/>
            <person name="Lopez S.C."/>
            <person name="Andreopoulos B."/>
            <person name="Pangilinan J."/>
            <person name="Lipzen A."/>
            <person name="Riley R."/>
            <person name="Ahrendt S."/>
            <person name="Ng V."/>
            <person name="Barry K."/>
            <person name="Daum C."/>
            <person name="Grigoriev I.V."/>
            <person name="Hilden K.S."/>
            <person name="Makela M.R."/>
            <person name="de Vries R.P."/>
        </authorList>
    </citation>
    <scope>NUCLEOTIDE SEQUENCE [LARGE SCALE GENOMIC DNA]</scope>
    <source>
        <strain evidence="3">OM18370.1</strain>
    </source>
</reference>
<sequence length="307" mass="34637">MPPLSAFPLPLQPFDAPLGFGWLEREFSTLSTSTAFDTGLNERDIFSGKNRCVVCGYGLYLEHCHIIPQSKPELWAELKARRWLPEQAKHRVQHEPRNGILMCPNHHKMFDSLDAFIRFDPQTRKFIFINHSNRHEAQEHHGKAIALDIQHRHVPFPSAFIIHEVRVRAAWPFQPDPHVPDEINWQDWITSDGVVDATGKFRHDPEPDKHDVPLPSPSSPVETQVRSLEAAGTGTSGWRRLAPVDDDLIAKILAFQHTMPSWKACVIEGTSWDGTAEENMQKYVSIVGLGDSVSETTDAQAHDAGSL</sequence>
<feature type="region of interest" description="Disordered" evidence="1">
    <location>
        <begin position="198"/>
        <end position="221"/>
    </location>
</feature>
<gene>
    <name evidence="3" type="ORF">BD311DRAFT_779754</name>
</gene>
<organism evidence="3">
    <name type="scientific">Dichomitus squalens</name>
    <dbReference type="NCBI Taxonomy" id="114155"/>
    <lineage>
        <taxon>Eukaryota</taxon>
        <taxon>Fungi</taxon>
        <taxon>Dikarya</taxon>
        <taxon>Basidiomycota</taxon>
        <taxon>Agaricomycotina</taxon>
        <taxon>Agaricomycetes</taxon>
        <taxon>Polyporales</taxon>
        <taxon>Polyporaceae</taxon>
        <taxon>Dichomitus</taxon>
    </lineage>
</organism>
<evidence type="ECO:0000313" key="3">
    <source>
        <dbReference type="EMBL" id="TBU26279.1"/>
    </source>
</evidence>
<evidence type="ECO:0000256" key="1">
    <source>
        <dbReference type="SAM" id="MobiDB-lite"/>
    </source>
</evidence>
<proteinExistence type="predicted"/>
<feature type="compositionally biased region" description="Basic and acidic residues" evidence="1">
    <location>
        <begin position="199"/>
        <end position="212"/>
    </location>
</feature>
<accession>A0A4Q9MG29</accession>
<dbReference type="Proteomes" id="UP000292957">
    <property type="component" value="Unassembled WGS sequence"/>
</dbReference>
<dbReference type="OrthoDB" id="2124139at2759"/>
<dbReference type="Pfam" id="PF13391">
    <property type="entry name" value="HNH_2"/>
    <property type="match status" value="1"/>
</dbReference>
<dbReference type="InterPro" id="IPR003615">
    <property type="entry name" value="HNH_nuc"/>
</dbReference>